<dbReference type="PANTHER" id="PTHR33570">
    <property type="entry name" value="4-CARBOXYMUCONOLACTONE DECARBOXYLASE FAMILY PROTEIN"/>
    <property type="match status" value="1"/>
</dbReference>
<dbReference type="RefSeq" id="WP_092644619.1">
    <property type="nucleotide sequence ID" value="NZ_FNPX01000005.1"/>
</dbReference>
<evidence type="ECO:0000313" key="2">
    <source>
        <dbReference type="EMBL" id="SDZ03775.1"/>
    </source>
</evidence>
<dbReference type="STRING" id="1244108.SAMN05444004_105131"/>
<dbReference type="GO" id="GO:0051920">
    <property type="term" value="F:peroxiredoxin activity"/>
    <property type="evidence" value="ECO:0007669"/>
    <property type="project" value="InterPro"/>
</dbReference>
<dbReference type="InterPro" id="IPR003779">
    <property type="entry name" value="CMD-like"/>
</dbReference>
<organism evidence="2 3">
    <name type="scientific">Jannaschia faecimaris</name>
    <dbReference type="NCBI Taxonomy" id="1244108"/>
    <lineage>
        <taxon>Bacteria</taxon>
        <taxon>Pseudomonadati</taxon>
        <taxon>Pseudomonadota</taxon>
        <taxon>Alphaproteobacteria</taxon>
        <taxon>Rhodobacterales</taxon>
        <taxon>Roseobacteraceae</taxon>
        <taxon>Jannaschia</taxon>
    </lineage>
</organism>
<reference evidence="3" key="1">
    <citation type="submission" date="2016-10" db="EMBL/GenBank/DDBJ databases">
        <authorList>
            <person name="Varghese N."/>
            <person name="Submissions S."/>
        </authorList>
    </citation>
    <scope>NUCLEOTIDE SEQUENCE [LARGE SCALE GENOMIC DNA]</scope>
    <source>
        <strain evidence="3">DSM 100420</strain>
    </source>
</reference>
<dbReference type="Gene3D" id="1.20.1290.10">
    <property type="entry name" value="AhpD-like"/>
    <property type="match status" value="1"/>
</dbReference>
<dbReference type="OrthoDB" id="9801400at2"/>
<keyword evidence="3" id="KW-1185">Reference proteome</keyword>
<dbReference type="SUPFAM" id="SSF69118">
    <property type="entry name" value="AhpD-like"/>
    <property type="match status" value="1"/>
</dbReference>
<dbReference type="Proteomes" id="UP000198914">
    <property type="component" value="Unassembled WGS sequence"/>
</dbReference>
<evidence type="ECO:0000313" key="3">
    <source>
        <dbReference type="Proteomes" id="UP000198914"/>
    </source>
</evidence>
<dbReference type="Pfam" id="PF02627">
    <property type="entry name" value="CMD"/>
    <property type="match status" value="1"/>
</dbReference>
<feature type="domain" description="Carboxymuconolactone decarboxylase-like" evidence="1">
    <location>
        <begin position="44"/>
        <end position="124"/>
    </location>
</feature>
<gene>
    <name evidence="2" type="ORF">SAMN05444004_105131</name>
</gene>
<dbReference type="InterPro" id="IPR052512">
    <property type="entry name" value="4CMD/NDH-1_regulator"/>
</dbReference>
<dbReference type="PANTHER" id="PTHR33570:SF2">
    <property type="entry name" value="CARBOXYMUCONOLACTONE DECARBOXYLASE-LIKE DOMAIN-CONTAINING PROTEIN"/>
    <property type="match status" value="1"/>
</dbReference>
<evidence type="ECO:0000259" key="1">
    <source>
        <dbReference type="Pfam" id="PF02627"/>
    </source>
</evidence>
<sequence>MTDPNNPFAAWMGQMQDMAKTMNPALEHFTPSGFEKLWPTMPAELVEQFMGKGLNPEGLDAKTKMLLTLAGLTVLGAQAEAQIRMTVRQAAEQGATKQEIAETIGMMGLFGGLPAMNKAMELATDVLEDDK</sequence>
<protein>
    <submittedName>
        <fullName evidence="2">4-carboxymuconolactone decarboxylase</fullName>
    </submittedName>
</protein>
<proteinExistence type="predicted"/>
<dbReference type="EMBL" id="FNPX01000005">
    <property type="protein sequence ID" value="SDZ03775.1"/>
    <property type="molecule type" value="Genomic_DNA"/>
</dbReference>
<name>A0A1H3PSC2_9RHOB</name>
<accession>A0A1H3PSC2</accession>
<dbReference type="InterPro" id="IPR029032">
    <property type="entry name" value="AhpD-like"/>
</dbReference>
<dbReference type="AlphaFoldDB" id="A0A1H3PSC2"/>